<dbReference type="OrthoDB" id="3035479at2"/>
<reference evidence="2" key="1">
    <citation type="submission" date="2016-11" db="EMBL/GenBank/DDBJ databases">
        <authorList>
            <person name="Varghese N."/>
            <person name="Submissions S."/>
        </authorList>
    </citation>
    <scope>NUCLEOTIDE SEQUENCE [LARGE SCALE GENOMIC DNA]</scope>
    <source>
        <strain evidence="2">DSM 21120</strain>
    </source>
</reference>
<accession>A0A1M5PS48</accession>
<keyword evidence="2" id="KW-1185">Reference proteome</keyword>
<organism evidence="1 2">
    <name type="scientific">Anaerosphaera aminiphila DSM 21120</name>
    <dbReference type="NCBI Taxonomy" id="1120995"/>
    <lineage>
        <taxon>Bacteria</taxon>
        <taxon>Bacillati</taxon>
        <taxon>Bacillota</taxon>
        <taxon>Tissierellia</taxon>
        <taxon>Tissierellales</taxon>
        <taxon>Peptoniphilaceae</taxon>
        <taxon>Anaerosphaera</taxon>
    </lineage>
</organism>
<protein>
    <submittedName>
        <fullName evidence="1">Uncharacterized protein</fullName>
    </submittedName>
</protein>
<evidence type="ECO:0000313" key="2">
    <source>
        <dbReference type="Proteomes" id="UP000184032"/>
    </source>
</evidence>
<evidence type="ECO:0000313" key="1">
    <source>
        <dbReference type="EMBL" id="SHH04572.1"/>
    </source>
</evidence>
<name>A0A1M5PS48_9FIRM</name>
<sequence length="58" mass="6869">MTNNEKRAHDVALKCMELAYTSKIKFPLTDTDSIYKELYRIYIDSYEEVLEALNRAYS</sequence>
<dbReference type="Proteomes" id="UP000184032">
    <property type="component" value="Unassembled WGS sequence"/>
</dbReference>
<gene>
    <name evidence="1" type="ORF">SAMN02745245_00446</name>
</gene>
<proteinExistence type="predicted"/>
<dbReference type="EMBL" id="FQXI01000001">
    <property type="protein sequence ID" value="SHH04572.1"/>
    <property type="molecule type" value="Genomic_DNA"/>
</dbReference>
<dbReference type="RefSeq" id="WP_159430531.1">
    <property type="nucleotide sequence ID" value="NZ_FQXI01000001.1"/>
</dbReference>
<dbReference type="AlphaFoldDB" id="A0A1M5PS48"/>